<organism evidence="1 2">
    <name type="scientific">Populus alba</name>
    <name type="common">White poplar</name>
    <dbReference type="NCBI Taxonomy" id="43335"/>
    <lineage>
        <taxon>Eukaryota</taxon>
        <taxon>Viridiplantae</taxon>
        <taxon>Streptophyta</taxon>
        <taxon>Embryophyta</taxon>
        <taxon>Tracheophyta</taxon>
        <taxon>Spermatophyta</taxon>
        <taxon>Magnoliopsida</taxon>
        <taxon>eudicotyledons</taxon>
        <taxon>Gunneridae</taxon>
        <taxon>Pentapetalae</taxon>
        <taxon>rosids</taxon>
        <taxon>fabids</taxon>
        <taxon>Malpighiales</taxon>
        <taxon>Salicaceae</taxon>
        <taxon>Saliceae</taxon>
        <taxon>Populus</taxon>
    </lineage>
</organism>
<evidence type="ECO:0000313" key="1">
    <source>
        <dbReference type="EMBL" id="KAL3576946.1"/>
    </source>
</evidence>
<sequence length="76" mass="8728">MKLRWLDITKYRSHVLAVQKWMEPESRKMIEEQPGNGPLGIDATMINEDITGWSFEGLDMVAVVQDFTNQVLGCRC</sequence>
<protein>
    <submittedName>
        <fullName evidence="1">Uncharacterized protein</fullName>
    </submittedName>
</protein>
<name>A0ACC4BEY0_POPAL</name>
<proteinExistence type="predicted"/>
<dbReference type="EMBL" id="RCHU02000011">
    <property type="protein sequence ID" value="KAL3576946.1"/>
    <property type="molecule type" value="Genomic_DNA"/>
</dbReference>
<accession>A0ACC4BEY0</accession>
<gene>
    <name evidence="1" type="ORF">D5086_022229</name>
</gene>
<dbReference type="Proteomes" id="UP000309997">
    <property type="component" value="Unassembled WGS sequence"/>
</dbReference>
<keyword evidence="2" id="KW-1185">Reference proteome</keyword>
<evidence type="ECO:0000313" key="2">
    <source>
        <dbReference type="Proteomes" id="UP000309997"/>
    </source>
</evidence>
<comment type="caution">
    <text evidence="1">The sequence shown here is derived from an EMBL/GenBank/DDBJ whole genome shotgun (WGS) entry which is preliminary data.</text>
</comment>
<reference evidence="1 2" key="1">
    <citation type="journal article" date="2024" name="Plant Biotechnol. J.">
        <title>Genome and CRISPR/Cas9 system of a widespread forest tree (Populus alba) in the world.</title>
        <authorList>
            <person name="Liu Y.J."/>
            <person name="Jiang P.F."/>
            <person name="Han X.M."/>
            <person name="Li X.Y."/>
            <person name="Wang H.M."/>
            <person name="Wang Y.J."/>
            <person name="Wang X.X."/>
            <person name="Zeng Q.Y."/>
        </authorList>
    </citation>
    <scope>NUCLEOTIDE SEQUENCE [LARGE SCALE GENOMIC DNA]</scope>
    <source>
        <strain evidence="2">cv. PAL-ZL1</strain>
    </source>
</reference>